<evidence type="ECO:0000256" key="1">
    <source>
        <dbReference type="SAM" id="Phobius"/>
    </source>
</evidence>
<dbReference type="GeneID" id="94828686"/>
<name>A0A1J4JPA8_9EUKA</name>
<protein>
    <submittedName>
        <fullName evidence="2">Uncharacterized protein</fullName>
    </submittedName>
</protein>
<accession>A0A1J4JPA8</accession>
<keyword evidence="1" id="KW-1133">Transmembrane helix</keyword>
<dbReference type="Gene3D" id="2.60.120.260">
    <property type="entry name" value="Galactose-binding domain-like"/>
    <property type="match status" value="1"/>
</dbReference>
<dbReference type="RefSeq" id="XP_068353714.1">
    <property type="nucleotide sequence ID" value="XM_068493982.1"/>
</dbReference>
<dbReference type="EMBL" id="MLAK01000949">
    <property type="protein sequence ID" value="OHT00578.1"/>
    <property type="molecule type" value="Genomic_DNA"/>
</dbReference>
<dbReference type="AlphaFoldDB" id="A0A1J4JPA8"/>
<keyword evidence="3" id="KW-1185">Reference proteome</keyword>
<comment type="caution">
    <text evidence="2">The sequence shown here is derived from an EMBL/GenBank/DDBJ whole genome shotgun (WGS) entry which is preliminary data.</text>
</comment>
<sequence length="549" mass="62296">MIYIFLLFIRSSFKEKITSISEATSSLFQFDKVREKNYFLFENNGDRSEPKAGDVKMMMLETHHIYPEKPPIERAIFVPPREFLKIGEWQEDNEGVNFDGKEVKCITSNSFHDQITYEYTGCDFWIRNNFTPRSGLMGVILDGILLDSIQTISNRTMKNILSFVSSNVTYGKHNVTIFNNQTGSSVTFCGLYYSDSVYDPQVIPKQSVSLDSIRINESLTDAQNIEPLMESSITQSIEELTHIHALSSTNTTSKVNRTSLLPIENLVPSPSPSDQIIYQEIKESITFENQTGIPPNIEIVAGNEVTLKLQNGEEMAIENIKACEDTVLKVDNLVISNQITLEGQSIVSAIEGSKIDIIHLGTVFNFHSTTDNIFPFIDLGLLGEKFKKTPKSINIIIDSNLTKVINLVRGRTLNCLDWLGAVRLIINENNSDKYFVKCEYEDEKMNSYDFLLNQSTTSQKSRKMTNNYTYESIIQIKPYSTPHPQEGSQSDNRSMLITALSSLGCVIFVILIVIMIYFTCKKRAIQYTYHLGNSFNDFDENSDSNITHH</sequence>
<proteinExistence type="predicted"/>
<keyword evidence="1" id="KW-0812">Transmembrane</keyword>
<feature type="transmembrane region" description="Helical" evidence="1">
    <location>
        <begin position="495"/>
        <end position="518"/>
    </location>
</feature>
<keyword evidence="1" id="KW-0472">Membrane</keyword>
<dbReference type="Proteomes" id="UP000179807">
    <property type="component" value="Unassembled WGS sequence"/>
</dbReference>
<evidence type="ECO:0000313" key="2">
    <source>
        <dbReference type="EMBL" id="OHT00578.1"/>
    </source>
</evidence>
<gene>
    <name evidence="2" type="ORF">TRFO_07920</name>
</gene>
<organism evidence="2 3">
    <name type="scientific">Tritrichomonas foetus</name>
    <dbReference type="NCBI Taxonomy" id="1144522"/>
    <lineage>
        <taxon>Eukaryota</taxon>
        <taxon>Metamonada</taxon>
        <taxon>Parabasalia</taxon>
        <taxon>Tritrichomonadida</taxon>
        <taxon>Tritrichomonadidae</taxon>
        <taxon>Tritrichomonas</taxon>
    </lineage>
</organism>
<evidence type="ECO:0000313" key="3">
    <source>
        <dbReference type="Proteomes" id="UP000179807"/>
    </source>
</evidence>
<reference evidence="2" key="1">
    <citation type="submission" date="2016-10" db="EMBL/GenBank/DDBJ databases">
        <authorList>
            <person name="Benchimol M."/>
            <person name="Almeida L.G."/>
            <person name="Vasconcelos A.T."/>
            <person name="Perreira-Neves A."/>
            <person name="Rosa I.A."/>
            <person name="Tasca T."/>
            <person name="Bogo M.R."/>
            <person name="de Souza W."/>
        </authorList>
    </citation>
    <scope>NUCLEOTIDE SEQUENCE [LARGE SCALE GENOMIC DNA]</scope>
    <source>
        <strain evidence="2">K</strain>
    </source>
</reference>
<dbReference type="VEuPathDB" id="TrichDB:TRFO_07920"/>